<dbReference type="InterPro" id="IPR041588">
    <property type="entry name" value="Integrase_H2C2"/>
</dbReference>
<dbReference type="SUPFAM" id="SSF56672">
    <property type="entry name" value="DNA/RNA polymerases"/>
    <property type="match status" value="1"/>
</dbReference>
<dbReference type="PROSITE" id="PS50994">
    <property type="entry name" value="INTEGRASE"/>
    <property type="match status" value="1"/>
</dbReference>
<dbReference type="InterPro" id="IPR041373">
    <property type="entry name" value="RT_RNaseH"/>
</dbReference>
<dbReference type="GO" id="GO:0015074">
    <property type="term" value="P:DNA integration"/>
    <property type="evidence" value="ECO:0007669"/>
    <property type="project" value="InterPro"/>
</dbReference>
<sequence>MAYLSKGKKIDLFNLASELRIDVTSHDKIIDLHDKITKSTFFKDNEQFVKDTFNNIVDERKKLEEAEVKKVETEKQRLAEERAFELEKLRLQNHNSTAITANASPIDTNPMRFDLKTVLPTFNPDTDDMTLFLTIFERQMKFLNVSTDYWVSYLIGVLPSDIGKLIAREPKEMFKNYTHVRTILLQRFKLTADRFRILFSRHQKRDHSTWKDFFFELRTYFEGWLSELEISSFDKLKELIIADQIKKKCPPEYKNHYLDIWETLNDPVTLAEKLDLYENIKSPYQKVIKNPKSQEWYKSKFPRNAGSQNLRNSQFTKFEKTDSSSTHKNTISNSRNMLSRNVDNSVYCYGCGYPGFIKSKCPKCSPKKDGAHVNAIQVFTCFTLPVALLDIEVYEATGTVCADTGASQSVGGELMFNFLQKRGQKFIEIDLAVCLADGQQSTSTVLKTTVPITVHGRTFRTDLIFLPHAKGNRTLLGVDFLRQSGIVMDMHNNFWYFGDKPNCRVPFAKDIPLPTNNNPVEINRSSCPTNSITSDDPVQMNPVIPETNNLCLRIEEGQNLDTENKNRLTALLNENEEIFRLGGEPTPYVKHYINTGDHPPVASTPYRLSPKRKELLRTEIDKLLANDVIEECESPFAAPVVLVPKPNGDIRLCIDYRKLNAITVLDKYPLPLMDTLLHDAKSTAFMSTLDLKTGYHQIEVNPDDKDKTAFVCSFGMFRYKRMPFGLKNAPATFQRLMDQFRNGLPTVNILVYLDDIVVLSETFEQHIQDLKMVFDRLRKFNLCVNREKCKFACARVKYLGLWITPKGIEVDQDKVAAIQSIPCPRNVKQLQSFLQTCSWYRKFIPNFSDIARPLSNLTKKNIVWKWSEQEQQAFQTLKQRLVTPPVLRQVDPTKPFIIRTDASGYALGAVLLQGDSPADERPIEYASRLLSSAEKNYSTTEREALAVVWALDKFRGYIEGADITVASDHRPLKWLMTLSSPTGRLARWALQIQTYNLKIDYFPGKCNVVADMLSRPECSDKQTCELQTVVIDVPSRTAGELRTEQLKDLELKKIIDCFEDINKSVDFANWTERGYVLNQGVLYRYSPHSEVEEAQLVVPSHEREKILKLHHDAPTASHYGADGTFSRISSRYYWTGMRKYIADYVKNCAECIRYKATNQKPAGLLQTPVPAQRFESIAIDLFGPLPETSEGMKWIFIVEDCTTKWVELFPLKQATAKECALTLLNEVFLRYGLPRRLISDNGSQFVSAIMQQLCYVLNINQSLIPVYHPQANPVERKNRDLKSRLAMMVGNNHTLWNEQLPAIRFAMNTAKCETTGCTAAYLNFARELRTLDDVTTDLRSVIHNDNFVPEFTPYLKRFERNMSQIKENIEKNQDRRKAYADKSRKPSPNFKPYDLVWVKLHPLSKANQSKSAKLMPRKDGPYVILSQKSPTTFVIASCDKPDVPLGAYHVSALTPFQNVTQNQSPVVVEVTRGRPPNQPSVSNEIPGKNAKISKITPPRRDGLRRCRGRM</sequence>
<gene>
    <name evidence="12" type="primary">POL_378</name>
    <name evidence="12" type="ORF">AVEN_100819_1</name>
</gene>
<dbReference type="InterPro" id="IPR000477">
    <property type="entry name" value="RT_dom"/>
</dbReference>
<dbReference type="SUPFAM" id="SSF53098">
    <property type="entry name" value="Ribonuclease H-like"/>
    <property type="match status" value="1"/>
</dbReference>
<evidence type="ECO:0000256" key="5">
    <source>
        <dbReference type="ARBA" id="ARBA00022759"/>
    </source>
</evidence>
<dbReference type="Gene3D" id="2.40.70.10">
    <property type="entry name" value="Acid Proteases"/>
    <property type="match status" value="1"/>
</dbReference>
<evidence type="ECO:0000256" key="8">
    <source>
        <dbReference type="SAM" id="Coils"/>
    </source>
</evidence>
<feature type="coiled-coil region" evidence="8">
    <location>
        <begin position="1355"/>
        <end position="1382"/>
    </location>
</feature>
<keyword evidence="7" id="KW-0695">RNA-directed DNA polymerase</keyword>
<feature type="coiled-coil region" evidence="8">
    <location>
        <begin position="49"/>
        <end position="88"/>
    </location>
</feature>
<evidence type="ECO:0000313" key="12">
    <source>
        <dbReference type="EMBL" id="GBL83922.1"/>
    </source>
</evidence>
<protein>
    <recommendedName>
        <fullName evidence="1">RNA-directed DNA polymerase</fullName>
        <ecNumber evidence="1">2.7.7.49</ecNumber>
    </recommendedName>
</protein>
<dbReference type="InterPro" id="IPR012337">
    <property type="entry name" value="RNaseH-like_sf"/>
</dbReference>
<dbReference type="GO" id="GO:0042575">
    <property type="term" value="C:DNA polymerase complex"/>
    <property type="evidence" value="ECO:0007669"/>
    <property type="project" value="UniProtKB-ARBA"/>
</dbReference>
<evidence type="ECO:0000256" key="9">
    <source>
        <dbReference type="SAM" id="MobiDB-lite"/>
    </source>
</evidence>
<feature type="domain" description="Integrase catalytic" evidence="11">
    <location>
        <begin position="1166"/>
        <end position="1328"/>
    </location>
</feature>
<keyword evidence="8" id="KW-0175">Coiled coil</keyword>
<dbReference type="CDD" id="cd00303">
    <property type="entry name" value="retropepsin_like"/>
    <property type="match status" value="1"/>
</dbReference>
<evidence type="ECO:0000259" key="11">
    <source>
        <dbReference type="PROSITE" id="PS50994"/>
    </source>
</evidence>
<dbReference type="GO" id="GO:0003964">
    <property type="term" value="F:RNA-directed DNA polymerase activity"/>
    <property type="evidence" value="ECO:0007669"/>
    <property type="project" value="UniProtKB-KW"/>
</dbReference>
<keyword evidence="6" id="KW-0378">Hydrolase</keyword>
<accession>A0A4Y2AV29</accession>
<evidence type="ECO:0000256" key="6">
    <source>
        <dbReference type="ARBA" id="ARBA00022801"/>
    </source>
</evidence>
<keyword evidence="3" id="KW-0548">Nucleotidyltransferase</keyword>
<evidence type="ECO:0000313" key="13">
    <source>
        <dbReference type="Proteomes" id="UP000499080"/>
    </source>
</evidence>
<comment type="caution">
    <text evidence="12">The sequence shown here is derived from an EMBL/GenBank/DDBJ whole genome shotgun (WGS) entry which is preliminary data.</text>
</comment>
<evidence type="ECO:0000259" key="10">
    <source>
        <dbReference type="PROSITE" id="PS50878"/>
    </source>
</evidence>
<dbReference type="EC" id="2.7.7.49" evidence="1"/>
<name>A0A4Y2AV29_ARAVE</name>
<keyword evidence="5" id="KW-0255">Endonuclease</keyword>
<dbReference type="Pfam" id="PF00078">
    <property type="entry name" value="RVT_1"/>
    <property type="match status" value="1"/>
</dbReference>
<dbReference type="FunFam" id="3.30.70.270:FF:000020">
    <property type="entry name" value="Transposon Tf2-6 polyprotein-like Protein"/>
    <property type="match status" value="1"/>
</dbReference>
<dbReference type="InterPro" id="IPR036397">
    <property type="entry name" value="RNaseH_sf"/>
</dbReference>
<dbReference type="InterPro" id="IPR050951">
    <property type="entry name" value="Retrovirus_Pol_polyprotein"/>
</dbReference>
<dbReference type="Gene3D" id="3.30.70.270">
    <property type="match status" value="2"/>
</dbReference>
<dbReference type="Proteomes" id="UP000499080">
    <property type="component" value="Unassembled WGS sequence"/>
</dbReference>
<dbReference type="EMBL" id="BGPR01000035">
    <property type="protein sequence ID" value="GBL83922.1"/>
    <property type="molecule type" value="Genomic_DNA"/>
</dbReference>
<dbReference type="InterPro" id="IPR043128">
    <property type="entry name" value="Rev_trsase/Diguanyl_cyclase"/>
</dbReference>
<dbReference type="InterPro" id="IPR021109">
    <property type="entry name" value="Peptidase_aspartic_dom_sf"/>
</dbReference>
<feature type="domain" description="Reverse transcriptase" evidence="10">
    <location>
        <begin position="624"/>
        <end position="803"/>
    </location>
</feature>
<dbReference type="CDD" id="cd09274">
    <property type="entry name" value="RNase_HI_RT_Ty3"/>
    <property type="match status" value="1"/>
</dbReference>
<dbReference type="Gene3D" id="3.30.420.10">
    <property type="entry name" value="Ribonuclease H-like superfamily/Ribonuclease H"/>
    <property type="match status" value="1"/>
</dbReference>
<organism evidence="12 13">
    <name type="scientific">Araneus ventricosus</name>
    <name type="common">Orbweaver spider</name>
    <name type="synonym">Epeira ventricosa</name>
    <dbReference type="NCBI Taxonomy" id="182803"/>
    <lineage>
        <taxon>Eukaryota</taxon>
        <taxon>Metazoa</taxon>
        <taxon>Ecdysozoa</taxon>
        <taxon>Arthropoda</taxon>
        <taxon>Chelicerata</taxon>
        <taxon>Arachnida</taxon>
        <taxon>Araneae</taxon>
        <taxon>Araneomorphae</taxon>
        <taxon>Entelegynae</taxon>
        <taxon>Araneoidea</taxon>
        <taxon>Araneidae</taxon>
        <taxon>Araneus</taxon>
    </lineage>
</organism>
<dbReference type="GO" id="GO:0004519">
    <property type="term" value="F:endonuclease activity"/>
    <property type="evidence" value="ECO:0007669"/>
    <property type="project" value="UniProtKB-KW"/>
</dbReference>
<dbReference type="PANTHER" id="PTHR37984:SF5">
    <property type="entry name" value="PROTEIN NYNRIN-LIKE"/>
    <property type="match status" value="1"/>
</dbReference>
<keyword evidence="4" id="KW-0540">Nuclease</keyword>
<proteinExistence type="predicted"/>
<feature type="region of interest" description="Disordered" evidence="9">
    <location>
        <begin position="1473"/>
        <end position="1501"/>
    </location>
</feature>
<dbReference type="PROSITE" id="PS50878">
    <property type="entry name" value="RT_POL"/>
    <property type="match status" value="1"/>
</dbReference>
<dbReference type="PANTHER" id="PTHR37984">
    <property type="entry name" value="PROTEIN CBG26694"/>
    <property type="match status" value="1"/>
</dbReference>
<evidence type="ECO:0000256" key="7">
    <source>
        <dbReference type="ARBA" id="ARBA00022918"/>
    </source>
</evidence>
<dbReference type="InterPro" id="IPR001584">
    <property type="entry name" value="Integrase_cat-core"/>
</dbReference>
<dbReference type="Pfam" id="PF17917">
    <property type="entry name" value="RT_RNaseH"/>
    <property type="match status" value="1"/>
</dbReference>
<keyword evidence="2" id="KW-0808">Transferase</keyword>
<evidence type="ECO:0000256" key="3">
    <source>
        <dbReference type="ARBA" id="ARBA00022695"/>
    </source>
</evidence>
<dbReference type="SUPFAM" id="SSF47353">
    <property type="entry name" value="Retrovirus capsid dimerization domain-like"/>
    <property type="match status" value="1"/>
</dbReference>
<dbReference type="Gene3D" id="3.10.20.370">
    <property type="match status" value="1"/>
</dbReference>
<dbReference type="Pfam" id="PF17921">
    <property type="entry name" value="Integrase_H2C2"/>
    <property type="match status" value="1"/>
</dbReference>
<reference evidence="12 13" key="1">
    <citation type="journal article" date="2019" name="Sci. Rep.">
        <title>Orb-weaving spider Araneus ventricosus genome elucidates the spidroin gene catalogue.</title>
        <authorList>
            <person name="Kono N."/>
            <person name="Nakamura H."/>
            <person name="Ohtoshi R."/>
            <person name="Moran D.A.P."/>
            <person name="Shinohara A."/>
            <person name="Yoshida Y."/>
            <person name="Fujiwara M."/>
            <person name="Mori M."/>
            <person name="Tomita M."/>
            <person name="Arakawa K."/>
        </authorList>
    </citation>
    <scope>NUCLEOTIDE SEQUENCE [LARGE SCALE GENOMIC DNA]</scope>
</reference>
<evidence type="ECO:0000256" key="1">
    <source>
        <dbReference type="ARBA" id="ARBA00012493"/>
    </source>
</evidence>
<evidence type="ECO:0000256" key="4">
    <source>
        <dbReference type="ARBA" id="ARBA00022722"/>
    </source>
</evidence>
<dbReference type="Gene3D" id="3.10.10.10">
    <property type="entry name" value="HIV Type 1 Reverse Transcriptase, subunit A, domain 1"/>
    <property type="match status" value="1"/>
</dbReference>
<dbReference type="FunFam" id="1.10.340.70:FF:000001">
    <property type="entry name" value="Retrovirus-related Pol polyprotein from transposon gypsy-like Protein"/>
    <property type="match status" value="1"/>
</dbReference>
<dbReference type="Gene3D" id="1.10.340.70">
    <property type="match status" value="1"/>
</dbReference>
<dbReference type="OrthoDB" id="425619at2759"/>
<dbReference type="FunFam" id="3.10.20.370:FF:000001">
    <property type="entry name" value="Retrovirus-related Pol polyprotein from transposon 17.6-like protein"/>
    <property type="match status" value="1"/>
</dbReference>
<keyword evidence="13" id="KW-1185">Reference proteome</keyword>
<dbReference type="Pfam" id="PF00665">
    <property type="entry name" value="rve"/>
    <property type="match status" value="1"/>
</dbReference>
<dbReference type="InterPro" id="IPR043502">
    <property type="entry name" value="DNA/RNA_pol_sf"/>
</dbReference>
<evidence type="ECO:0000256" key="2">
    <source>
        <dbReference type="ARBA" id="ARBA00022679"/>
    </source>
</evidence>
<dbReference type="GO" id="GO:0016787">
    <property type="term" value="F:hydrolase activity"/>
    <property type="evidence" value="ECO:0007669"/>
    <property type="project" value="UniProtKB-KW"/>
</dbReference>
<dbReference type="FunFam" id="3.30.420.10:FF:000032">
    <property type="entry name" value="Retrovirus-related Pol polyprotein from transposon 297-like Protein"/>
    <property type="match status" value="1"/>
</dbReference>
<dbReference type="GO" id="GO:0003676">
    <property type="term" value="F:nucleic acid binding"/>
    <property type="evidence" value="ECO:0007669"/>
    <property type="project" value="InterPro"/>
</dbReference>
<dbReference type="CDD" id="cd01647">
    <property type="entry name" value="RT_LTR"/>
    <property type="match status" value="1"/>
</dbReference>